<proteinExistence type="predicted"/>
<sequence>MKQTMYTVLIKSYQAKAFILFHWLPSNVYSRNDVSVVCPCSHSNGSESFNSRQQEEEGGRIKLSKVIQLFICLQLSRKEWGRSSISYALTFSNNVPLILLLG</sequence>
<accession>A0A8D9EZ12</accession>
<name>A0A8D9EZ12_9HEMI</name>
<dbReference type="EMBL" id="HBUF01581162">
    <property type="protein sequence ID" value="CAG6770235.1"/>
    <property type="molecule type" value="Transcribed_RNA"/>
</dbReference>
<dbReference type="EMBL" id="HBUF01581161">
    <property type="protein sequence ID" value="CAG6770234.1"/>
    <property type="molecule type" value="Transcribed_RNA"/>
</dbReference>
<evidence type="ECO:0000313" key="1">
    <source>
        <dbReference type="EMBL" id="CAG6770234.1"/>
    </source>
</evidence>
<dbReference type="AlphaFoldDB" id="A0A8D9EZ12"/>
<protein>
    <submittedName>
        <fullName evidence="1">Uncharacterized protein</fullName>
    </submittedName>
</protein>
<organism evidence="1">
    <name type="scientific">Cacopsylla melanoneura</name>
    <dbReference type="NCBI Taxonomy" id="428564"/>
    <lineage>
        <taxon>Eukaryota</taxon>
        <taxon>Metazoa</taxon>
        <taxon>Ecdysozoa</taxon>
        <taxon>Arthropoda</taxon>
        <taxon>Hexapoda</taxon>
        <taxon>Insecta</taxon>
        <taxon>Pterygota</taxon>
        <taxon>Neoptera</taxon>
        <taxon>Paraneoptera</taxon>
        <taxon>Hemiptera</taxon>
        <taxon>Sternorrhyncha</taxon>
        <taxon>Psylloidea</taxon>
        <taxon>Psyllidae</taxon>
        <taxon>Psyllinae</taxon>
        <taxon>Cacopsylla</taxon>
    </lineage>
</organism>
<reference evidence="1" key="1">
    <citation type="submission" date="2021-05" db="EMBL/GenBank/DDBJ databases">
        <authorList>
            <person name="Alioto T."/>
            <person name="Alioto T."/>
            <person name="Gomez Garrido J."/>
        </authorList>
    </citation>
    <scope>NUCLEOTIDE SEQUENCE</scope>
</reference>